<dbReference type="CDD" id="cd00118">
    <property type="entry name" value="LysM"/>
    <property type="match status" value="2"/>
</dbReference>
<dbReference type="Pfam" id="PF01476">
    <property type="entry name" value="LysM"/>
    <property type="match status" value="2"/>
</dbReference>
<dbReference type="PANTHER" id="PTHR34997:SF1">
    <property type="entry name" value="PEPTIDOGLYCAN-BINDING LYSIN DOMAIN"/>
    <property type="match status" value="1"/>
</dbReference>
<dbReference type="AlphaFoldDB" id="A0AAD6N6S0"/>
<dbReference type="InterPro" id="IPR018392">
    <property type="entry name" value="LysM"/>
</dbReference>
<dbReference type="PANTHER" id="PTHR34997">
    <property type="entry name" value="AM15"/>
    <property type="match status" value="1"/>
</dbReference>
<dbReference type="Gene3D" id="3.10.350.10">
    <property type="entry name" value="LysM domain"/>
    <property type="match status" value="3"/>
</dbReference>
<reference evidence="4" key="2">
    <citation type="submission" date="2023-01" db="EMBL/GenBank/DDBJ databases">
        <authorList>
            <person name="Petersen C."/>
        </authorList>
    </citation>
    <scope>NUCLEOTIDE SEQUENCE</scope>
    <source>
        <strain evidence="4">IBT 15450</strain>
    </source>
</reference>
<dbReference type="PROSITE" id="PS51782">
    <property type="entry name" value="LYSM"/>
    <property type="match status" value="2"/>
</dbReference>
<name>A0AAD6N6S0_PENCN</name>
<dbReference type="GO" id="GO:0008061">
    <property type="term" value="F:chitin binding"/>
    <property type="evidence" value="ECO:0007669"/>
    <property type="project" value="UniProtKB-KW"/>
</dbReference>
<evidence type="ECO:0000313" key="5">
    <source>
        <dbReference type="Proteomes" id="UP001219568"/>
    </source>
</evidence>
<evidence type="ECO:0000313" key="4">
    <source>
        <dbReference type="EMBL" id="KAJ6035469.1"/>
    </source>
</evidence>
<reference evidence="4" key="1">
    <citation type="journal article" date="2023" name="IMA Fungus">
        <title>Comparative genomic study of the Penicillium genus elucidates a diverse pangenome and 15 lateral gene transfer events.</title>
        <authorList>
            <person name="Petersen C."/>
            <person name="Sorensen T."/>
            <person name="Nielsen M.R."/>
            <person name="Sondergaard T.E."/>
            <person name="Sorensen J.L."/>
            <person name="Fitzpatrick D.A."/>
            <person name="Frisvad J.C."/>
            <person name="Nielsen K.L."/>
        </authorList>
    </citation>
    <scope>NUCLEOTIDE SEQUENCE</scope>
    <source>
        <strain evidence="4">IBT 15450</strain>
    </source>
</reference>
<accession>A0AAD6N6S0</accession>
<dbReference type="SMART" id="SM00257">
    <property type="entry name" value="LysM"/>
    <property type="match status" value="2"/>
</dbReference>
<dbReference type="InterPro" id="IPR052210">
    <property type="entry name" value="LysM1-like"/>
</dbReference>
<proteinExistence type="predicted"/>
<evidence type="ECO:0000256" key="2">
    <source>
        <dbReference type="ARBA" id="ARBA00023026"/>
    </source>
</evidence>
<evidence type="ECO:0000259" key="3">
    <source>
        <dbReference type="PROSITE" id="PS51782"/>
    </source>
</evidence>
<comment type="caution">
    <text evidence="4">The sequence shown here is derived from an EMBL/GenBank/DDBJ whole genome shotgun (WGS) entry which is preliminary data.</text>
</comment>
<dbReference type="InterPro" id="IPR036779">
    <property type="entry name" value="LysM_dom_sf"/>
</dbReference>
<keyword evidence="5" id="KW-1185">Reference proteome</keyword>
<organism evidence="4 5">
    <name type="scientific">Penicillium canescens</name>
    <dbReference type="NCBI Taxonomy" id="5083"/>
    <lineage>
        <taxon>Eukaryota</taxon>
        <taxon>Fungi</taxon>
        <taxon>Dikarya</taxon>
        <taxon>Ascomycota</taxon>
        <taxon>Pezizomycotina</taxon>
        <taxon>Eurotiomycetes</taxon>
        <taxon>Eurotiomycetidae</taxon>
        <taxon>Eurotiales</taxon>
        <taxon>Aspergillaceae</taxon>
        <taxon>Penicillium</taxon>
    </lineage>
</organism>
<dbReference type="EMBL" id="JAQJZL010000010">
    <property type="protein sequence ID" value="KAJ6035469.1"/>
    <property type="molecule type" value="Genomic_DNA"/>
</dbReference>
<keyword evidence="1" id="KW-0147">Chitin-binding</keyword>
<dbReference type="Proteomes" id="UP001219568">
    <property type="component" value="Unassembled WGS sequence"/>
</dbReference>
<protein>
    <recommendedName>
        <fullName evidence="3">LysM domain-containing protein</fullName>
    </recommendedName>
</protein>
<dbReference type="SUPFAM" id="SSF54106">
    <property type="entry name" value="LysM domain"/>
    <property type="match status" value="1"/>
</dbReference>
<feature type="domain" description="LysM" evidence="3">
    <location>
        <begin position="144"/>
        <end position="190"/>
    </location>
</feature>
<gene>
    <name evidence="4" type="ORF">N7460_009644</name>
</gene>
<keyword evidence="2" id="KW-0843">Virulence</keyword>
<sequence length="192" mass="20632">MTQIHCPTSRQQRRQAWLLLAQDYAQSSPAAGVLRLKVTYGVTFAQLYALNPAIGDDCQYLSPGYAICVAVKSTSTTTILTAAPTETTSSGDSCAATESKYGITFAKFLLWNPSIGSNCQYLDFGQQYCIAGPVQTGITTSCTTFYTAKKDYSCWAIATAYGITTGKSLPWNSAVGSDCSGLWPDYENCVAI</sequence>
<evidence type="ECO:0000256" key="1">
    <source>
        <dbReference type="ARBA" id="ARBA00022669"/>
    </source>
</evidence>
<feature type="domain" description="LysM" evidence="3">
    <location>
        <begin position="84"/>
        <end position="130"/>
    </location>
</feature>